<dbReference type="SUPFAM" id="SSF89360">
    <property type="entry name" value="HesB-like domain"/>
    <property type="match status" value="1"/>
</dbReference>
<evidence type="ECO:0000313" key="2">
    <source>
        <dbReference type="EMBL" id="OZM57546.1"/>
    </source>
</evidence>
<dbReference type="EMBL" id="NPIA01000002">
    <property type="protein sequence ID" value="OZM57546.1"/>
    <property type="molecule type" value="Genomic_DNA"/>
</dbReference>
<dbReference type="RefSeq" id="WP_094922245.1">
    <property type="nucleotide sequence ID" value="NZ_NPIA01000002.1"/>
</dbReference>
<comment type="caution">
    <text evidence="2">The sequence shown here is derived from an EMBL/GenBank/DDBJ whole genome shotgun (WGS) entry which is preliminary data.</text>
</comment>
<keyword evidence="3" id="KW-1185">Reference proteome</keyword>
<protein>
    <recommendedName>
        <fullName evidence="1">Core domain-containing protein</fullName>
    </recommendedName>
</protein>
<sequence>MAFTISKRAIELYREEMGLKKGDSIRLFVRYLGASDSGFSLGIAKDNPEEEDYIQNYDGIVFFVRPNDHWFVVDMTLDYDPEKDIIIAEFPSLD</sequence>
<reference evidence="3" key="1">
    <citation type="submission" date="2017-08" db="EMBL/GenBank/DDBJ databases">
        <authorList>
            <person name="Huang Z."/>
        </authorList>
    </citation>
    <scope>NUCLEOTIDE SEQUENCE [LARGE SCALE GENOMIC DNA]</scope>
    <source>
        <strain evidence="3">SA5d-4</strain>
    </source>
</reference>
<dbReference type="InterPro" id="IPR035903">
    <property type="entry name" value="HesB-like_dom_sf"/>
</dbReference>
<name>A0A263BWI1_9BACI</name>
<feature type="domain" description="Core" evidence="1">
    <location>
        <begin position="1"/>
        <end position="84"/>
    </location>
</feature>
<gene>
    <name evidence="2" type="ORF">CIB95_04020</name>
</gene>
<evidence type="ECO:0000313" key="3">
    <source>
        <dbReference type="Proteomes" id="UP000217083"/>
    </source>
</evidence>
<accession>A0A263BWI1</accession>
<reference evidence="2 3" key="2">
    <citation type="submission" date="2017-09" db="EMBL/GenBank/DDBJ databases">
        <title>Bacillus patelloidae sp. nov., isolated from the intestinal tract of a marine limpet.</title>
        <authorList>
            <person name="Liu R."/>
            <person name="Dong C."/>
            <person name="Shao Z."/>
        </authorList>
    </citation>
    <scope>NUCLEOTIDE SEQUENCE [LARGE SCALE GENOMIC DNA]</scope>
    <source>
        <strain evidence="2 3">SA5d-4</strain>
    </source>
</reference>
<dbReference type="AlphaFoldDB" id="A0A263BWI1"/>
<organism evidence="2 3">
    <name type="scientific">Lottiidibacillus patelloidae</name>
    <dbReference type="NCBI Taxonomy" id="2670334"/>
    <lineage>
        <taxon>Bacteria</taxon>
        <taxon>Bacillati</taxon>
        <taxon>Bacillota</taxon>
        <taxon>Bacilli</taxon>
        <taxon>Bacillales</taxon>
        <taxon>Bacillaceae</taxon>
        <taxon>Lottiidibacillus</taxon>
    </lineage>
</organism>
<evidence type="ECO:0000259" key="1">
    <source>
        <dbReference type="Pfam" id="PF01521"/>
    </source>
</evidence>
<dbReference type="InterPro" id="IPR000361">
    <property type="entry name" value="ATAP_core_dom"/>
</dbReference>
<dbReference type="Proteomes" id="UP000217083">
    <property type="component" value="Unassembled WGS sequence"/>
</dbReference>
<dbReference type="Pfam" id="PF01521">
    <property type="entry name" value="Fe-S_biosyn"/>
    <property type="match status" value="1"/>
</dbReference>
<proteinExistence type="predicted"/>
<dbReference type="Gene3D" id="2.60.300.12">
    <property type="entry name" value="HesB-like domain"/>
    <property type="match status" value="1"/>
</dbReference>